<dbReference type="EMBL" id="NGFN01000125">
    <property type="protein sequence ID" value="OUD01334.1"/>
    <property type="molecule type" value="Genomic_DNA"/>
</dbReference>
<dbReference type="Proteomes" id="UP000195105">
    <property type="component" value="Unassembled WGS sequence"/>
</dbReference>
<dbReference type="SUPFAM" id="SSF160631">
    <property type="entry name" value="SMI1/KNR4-like"/>
    <property type="match status" value="1"/>
</dbReference>
<reference evidence="2 3" key="1">
    <citation type="submission" date="2017-05" db="EMBL/GenBank/DDBJ databases">
        <title>Biotechnological potential of actinobacteria isolated from South African environments.</title>
        <authorList>
            <person name="Le Roes-Hill M."/>
            <person name="Prins A."/>
            <person name="Durrell K.A."/>
        </authorList>
    </citation>
    <scope>NUCLEOTIDE SEQUENCE [LARGE SCALE GENOMIC DNA]</scope>
    <source>
        <strain evidence="2 3">HMC13</strain>
    </source>
</reference>
<organism evidence="2 3">
    <name type="scientific">Streptomyces swartbergensis</name>
    <dbReference type="NCBI Taxonomy" id="487165"/>
    <lineage>
        <taxon>Bacteria</taxon>
        <taxon>Bacillati</taxon>
        <taxon>Actinomycetota</taxon>
        <taxon>Actinomycetes</taxon>
        <taxon>Kitasatosporales</taxon>
        <taxon>Streptomycetaceae</taxon>
        <taxon>Streptomyces</taxon>
    </lineage>
</organism>
<keyword evidence="3" id="KW-1185">Reference proteome</keyword>
<sequence>MEPAPLGESWQRVERWLEERGSARELAPPATAADIARVEEQLGTGLHPDHALLLLGHNGSGSFCLPPVHRILSTDEVVTAWRTKRKVWGDGSPPAYAPEWIPFASDGAGGVLHLDVSRPHERIHEHDKLGASHLSSHPMWASLPALLHHTADALETGRYLDGYRRPGDDNSFLLWED</sequence>
<evidence type="ECO:0000313" key="2">
    <source>
        <dbReference type="EMBL" id="OUD01334.1"/>
    </source>
</evidence>
<evidence type="ECO:0000259" key="1">
    <source>
        <dbReference type="Pfam" id="PF09346"/>
    </source>
</evidence>
<dbReference type="RefSeq" id="WP_086602406.1">
    <property type="nucleotide sequence ID" value="NZ_NGFN01000125.1"/>
</dbReference>
<protein>
    <recommendedName>
        <fullName evidence="1">Knr4/Smi1-like domain-containing protein</fullName>
    </recommendedName>
</protein>
<proteinExistence type="predicted"/>
<dbReference type="InterPro" id="IPR037883">
    <property type="entry name" value="Knr4/Smi1-like_sf"/>
</dbReference>
<gene>
    <name evidence="2" type="ORF">CA983_20705</name>
</gene>
<dbReference type="AlphaFoldDB" id="A0A2C9ZPR4"/>
<evidence type="ECO:0000313" key="3">
    <source>
        <dbReference type="Proteomes" id="UP000195105"/>
    </source>
</evidence>
<dbReference type="Pfam" id="PF09346">
    <property type="entry name" value="SMI1_KNR4"/>
    <property type="match status" value="1"/>
</dbReference>
<dbReference type="InterPro" id="IPR018958">
    <property type="entry name" value="Knr4/Smi1-like_dom"/>
</dbReference>
<dbReference type="Gene3D" id="3.40.1580.10">
    <property type="entry name" value="SMI1/KNR4-like"/>
    <property type="match status" value="1"/>
</dbReference>
<accession>A0A2C9ZPR4</accession>
<name>A0A2C9ZPR4_9ACTN</name>
<feature type="domain" description="Knr4/Smi1-like" evidence="1">
    <location>
        <begin position="29"/>
        <end position="118"/>
    </location>
</feature>
<comment type="caution">
    <text evidence="2">The sequence shown here is derived from an EMBL/GenBank/DDBJ whole genome shotgun (WGS) entry which is preliminary data.</text>
</comment>